<feature type="region of interest" description="Disordered" evidence="1">
    <location>
        <begin position="166"/>
        <end position="187"/>
    </location>
</feature>
<dbReference type="EMBL" id="CP159204">
    <property type="protein sequence ID" value="XCF17040.1"/>
    <property type="molecule type" value="Genomic_DNA"/>
</dbReference>
<evidence type="ECO:0008006" key="3">
    <source>
        <dbReference type="Google" id="ProtNLM"/>
    </source>
</evidence>
<dbReference type="AlphaFoldDB" id="A0AAU8CDQ7"/>
<evidence type="ECO:0000256" key="1">
    <source>
        <dbReference type="SAM" id="MobiDB-lite"/>
    </source>
</evidence>
<name>A0AAU8CDQ7_9EURY</name>
<reference evidence="2" key="1">
    <citation type="submission" date="2024-06" db="EMBL/GenBank/DDBJ databases">
        <title>Genome Sequence of an extremely halophilic archaeon isolated from Permian era halite, Salado Formation, Carlsbad, New Mexico: Halobacterium sp. strain NMX12-1.</title>
        <authorList>
            <person name="Sotoa L."/>
            <person name="DasSarma P."/>
            <person name="Anton B.P."/>
            <person name="Vincze T."/>
            <person name="Verma I."/>
            <person name="Eralp B."/>
            <person name="Powers D.W."/>
            <person name="Dozier B.L."/>
            <person name="Roberts R.J."/>
            <person name="DasSarma S."/>
        </authorList>
    </citation>
    <scope>NUCLEOTIDE SEQUENCE</scope>
    <source>
        <strain evidence="2">NMX12-1</strain>
    </source>
</reference>
<proteinExistence type="predicted"/>
<organism evidence="2">
    <name type="scientific">Halobacterium sp. NMX12-1</name>
    <dbReference type="NCBI Taxonomy" id="3166650"/>
    <lineage>
        <taxon>Archaea</taxon>
        <taxon>Methanobacteriati</taxon>
        <taxon>Methanobacteriota</taxon>
        <taxon>Stenosarchaea group</taxon>
        <taxon>Halobacteria</taxon>
        <taxon>Halobacteriales</taxon>
        <taxon>Halobacteriaceae</taxon>
        <taxon>Halobacterium</taxon>
    </lineage>
</organism>
<dbReference type="RefSeq" id="WP_353634685.1">
    <property type="nucleotide sequence ID" value="NZ_CP159204.1"/>
</dbReference>
<feature type="region of interest" description="Disordered" evidence="1">
    <location>
        <begin position="355"/>
        <end position="392"/>
    </location>
</feature>
<sequence length="692" mass="74415">MTVHVDALDDADGLRVRDTAEGEQFPLYADRALDPTPASTDPFTMPVDAAVAVEARELRLPVFTNVIFWQDGEVVHRADSAETADPLPRGTYEVDFSPPGAKVYVYVEDATVTPGFGDNRAAIHTESPTRMVVGVRSHHETPAGTVTTTEDPRDLMAAVSTFGSALKTHSPDRSWPTLRGHPPAIRRGDELDVPEEVAPPETGVRIEVPPEHGAIYTVSPLAYYLAASVEPGTRPRVIADGQSFDLDADDLAGSVRSVLEHVFTLDCVVRMAGVYPFRTATADRIEERVDLDYEQLFELSLAERTAAYMDVPRSATDGLLDWHYTADVAADPAYAAALPYLVDELALVRSPAQQSGHVDLTPSPNALRDADTGDGALARSAASTSTEPNTFVVPAEAGTPGQSWLADGHAVGAANPTVGSFRRGFAWPDGDGELDVHVVYNDARLRQGDPSLYDSHPFRETNIRVSHGLSVTELREALYEEVDFLHFVGHVTDDGMVCPDGTLDTRTLAKTGVKAFFLNGCRSYEQGRALLTAGSIGGVVTVDDVMDEAAETAGETFATLLGAGFPLYAILDVLGRTGTRMDRYTILGDGTFAARQSQTGAVLLHSLDTAEIAGATGAWPITIRHYPYGLEGIGSIVSYSHTDTPADVYSASVRETTLPEAARGALFDESNILLLVDGEVHFTDDLSVEQFR</sequence>
<protein>
    <recommendedName>
        <fullName evidence="3">CHAT domain-containing protein</fullName>
    </recommendedName>
</protein>
<evidence type="ECO:0000313" key="2">
    <source>
        <dbReference type="EMBL" id="XCF17040.1"/>
    </source>
</evidence>
<gene>
    <name evidence="2" type="ORF">ABSL23_03240</name>
</gene>
<accession>A0AAU8CDQ7</accession>
<dbReference type="KEGG" id="hanx:ABSL23_03240"/>
<dbReference type="GeneID" id="91108131"/>